<dbReference type="Gene3D" id="3.30.565.10">
    <property type="entry name" value="Histidine kinase-like ATPase, C-terminal domain"/>
    <property type="match status" value="1"/>
</dbReference>
<evidence type="ECO:0000256" key="5">
    <source>
        <dbReference type="ARBA" id="ARBA00022777"/>
    </source>
</evidence>
<dbReference type="PANTHER" id="PTHR43711">
    <property type="entry name" value="TWO-COMPONENT HISTIDINE KINASE"/>
    <property type="match status" value="1"/>
</dbReference>
<proteinExistence type="predicted"/>
<comment type="catalytic activity">
    <reaction evidence="1">
        <text>ATP + protein L-histidine = ADP + protein N-phospho-L-histidine.</text>
        <dbReference type="EC" id="2.7.13.3"/>
    </reaction>
</comment>
<keyword evidence="7" id="KW-0472">Membrane</keyword>
<keyword evidence="3" id="KW-0597">Phosphoprotein</keyword>
<evidence type="ECO:0000256" key="2">
    <source>
        <dbReference type="ARBA" id="ARBA00012438"/>
    </source>
</evidence>
<gene>
    <name evidence="9" type="primary">glrK</name>
    <name evidence="9" type="ORF">Fuma_00672</name>
</gene>
<dbReference type="CDD" id="cd00082">
    <property type="entry name" value="HisKA"/>
    <property type="match status" value="1"/>
</dbReference>
<dbReference type="SUPFAM" id="SSF47384">
    <property type="entry name" value="Homodimeric domain of signal transducing histidine kinase"/>
    <property type="match status" value="1"/>
</dbReference>
<dbReference type="InterPro" id="IPR036097">
    <property type="entry name" value="HisK_dim/P_sf"/>
</dbReference>
<reference evidence="9 10" key="1">
    <citation type="journal article" date="2016" name="Front. Microbiol.">
        <title>Fuerstia marisgermanicae gen. nov., sp. nov., an Unusual Member of the Phylum Planctomycetes from the German Wadden Sea.</title>
        <authorList>
            <person name="Kohn T."/>
            <person name="Heuer A."/>
            <person name="Jogler M."/>
            <person name="Vollmers J."/>
            <person name="Boedeker C."/>
            <person name="Bunk B."/>
            <person name="Rast P."/>
            <person name="Borchert D."/>
            <person name="Glockner I."/>
            <person name="Freese H.M."/>
            <person name="Klenk H.P."/>
            <person name="Overmann J."/>
            <person name="Kaster A.K."/>
            <person name="Rohde M."/>
            <person name="Wiegand S."/>
            <person name="Jogler C."/>
        </authorList>
    </citation>
    <scope>NUCLEOTIDE SEQUENCE [LARGE SCALE GENOMIC DNA]</scope>
    <source>
        <strain evidence="9 10">NH11</strain>
    </source>
</reference>
<feature type="transmembrane region" description="Helical" evidence="7">
    <location>
        <begin position="13"/>
        <end position="36"/>
    </location>
</feature>
<dbReference type="STRING" id="1891926.Fuma_00672"/>
<dbReference type="InterPro" id="IPR050736">
    <property type="entry name" value="Sensor_HK_Regulatory"/>
</dbReference>
<dbReference type="SMART" id="SM00388">
    <property type="entry name" value="HisKA"/>
    <property type="match status" value="1"/>
</dbReference>
<keyword evidence="10" id="KW-1185">Reference proteome</keyword>
<evidence type="ECO:0000259" key="8">
    <source>
        <dbReference type="PROSITE" id="PS50109"/>
    </source>
</evidence>
<keyword evidence="7" id="KW-1133">Transmembrane helix</keyword>
<dbReference type="InterPro" id="IPR005467">
    <property type="entry name" value="His_kinase_dom"/>
</dbReference>
<dbReference type="InterPro" id="IPR036890">
    <property type="entry name" value="HATPase_C_sf"/>
</dbReference>
<dbReference type="Proteomes" id="UP000187735">
    <property type="component" value="Chromosome"/>
</dbReference>
<dbReference type="PRINTS" id="PR00344">
    <property type="entry name" value="BCTRLSENSOR"/>
</dbReference>
<dbReference type="PROSITE" id="PS50109">
    <property type="entry name" value="HIS_KIN"/>
    <property type="match status" value="1"/>
</dbReference>
<dbReference type="InterPro" id="IPR004358">
    <property type="entry name" value="Sig_transdc_His_kin-like_C"/>
</dbReference>
<dbReference type="RefSeq" id="WP_077022895.1">
    <property type="nucleotide sequence ID" value="NZ_CP017641.1"/>
</dbReference>
<keyword evidence="4 9" id="KW-0808">Transferase</keyword>
<evidence type="ECO:0000313" key="10">
    <source>
        <dbReference type="Proteomes" id="UP000187735"/>
    </source>
</evidence>
<evidence type="ECO:0000256" key="4">
    <source>
        <dbReference type="ARBA" id="ARBA00022679"/>
    </source>
</evidence>
<dbReference type="Gene3D" id="1.10.287.130">
    <property type="match status" value="1"/>
</dbReference>
<organism evidence="9 10">
    <name type="scientific">Fuerstiella marisgermanici</name>
    <dbReference type="NCBI Taxonomy" id="1891926"/>
    <lineage>
        <taxon>Bacteria</taxon>
        <taxon>Pseudomonadati</taxon>
        <taxon>Planctomycetota</taxon>
        <taxon>Planctomycetia</taxon>
        <taxon>Planctomycetales</taxon>
        <taxon>Planctomycetaceae</taxon>
        <taxon>Fuerstiella</taxon>
    </lineage>
</organism>
<evidence type="ECO:0000256" key="3">
    <source>
        <dbReference type="ARBA" id="ARBA00022553"/>
    </source>
</evidence>
<dbReference type="OrthoDB" id="9804645at2"/>
<sequence length="314" mass="35411">MANFRRKRSHLKLPIWTTVVLATLNITLMVVLIVQLARHNLWLGLILVSIALAISLFGISFYSFLTIKEIQLNRRQSNFVDSVTHELKTPIAALRLYLDTLVMRDIGPAERREFYETMGTELERLDRLINQLLEVGRLDAIGTQTEPENVDLRKLLKSHAELACRHHKRLLDEVFTFDVAALKIHSRRMLLDMVFGNLIDNAVKYGGDPPKVHVTALARGRDRILVRIRDHGAGIPVDQRARIFRLFFRGSDELQRTRKGTGLGLYIVRTLVGIMKGKIVVTDGPDDVGSVFEVVLPVTFAAAESEAVSEKSGV</sequence>
<feature type="domain" description="Histidine kinase" evidence="8">
    <location>
        <begin position="82"/>
        <end position="300"/>
    </location>
</feature>
<dbReference type="EC" id="2.7.13.3" evidence="2"/>
<feature type="transmembrane region" description="Helical" evidence="7">
    <location>
        <begin position="42"/>
        <end position="65"/>
    </location>
</feature>
<dbReference type="FunFam" id="1.10.287.130:FF:000001">
    <property type="entry name" value="Two-component sensor histidine kinase"/>
    <property type="match status" value="1"/>
</dbReference>
<protein>
    <recommendedName>
        <fullName evidence="2">histidine kinase</fullName>
        <ecNumber evidence="2">2.7.13.3</ecNumber>
    </recommendedName>
</protein>
<keyword evidence="6" id="KW-0902">Two-component regulatory system</keyword>
<dbReference type="PANTHER" id="PTHR43711:SF1">
    <property type="entry name" value="HISTIDINE KINASE 1"/>
    <property type="match status" value="1"/>
</dbReference>
<keyword evidence="7" id="KW-0812">Transmembrane</keyword>
<dbReference type="Pfam" id="PF00512">
    <property type="entry name" value="HisKA"/>
    <property type="match status" value="1"/>
</dbReference>
<dbReference type="SUPFAM" id="SSF55874">
    <property type="entry name" value="ATPase domain of HSP90 chaperone/DNA topoisomerase II/histidine kinase"/>
    <property type="match status" value="1"/>
</dbReference>
<dbReference type="InterPro" id="IPR003594">
    <property type="entry name" value="HATPase_dom"/>
</dbReference>
<dbReference type="SMART" id="SM00387">
    <property type="entry name" value="HATPase_c"/>
    <property type="match status" value="1"/>
</dbReference>
<dbReference type="InterPro" id="IPR003661">
    <property type="entry name" value="HisK_dim/P_dom"/>
</dbReference>
<dbReference type="EMBL" id="CP017641">
    <property type="protein sequence ID" value="APZ91086.1"/>
    <property type="molecule type" value="Genomic_DNA"/>
</dbReference>
<dbReference type="GO" id="GO:0000155">
    <property type="term" value="F:phosphorelay sensor kinase activity"/>
    <property type="evidence" value="ECO:0007669"/>
    <property type="project" value="InterPro"/>
</dbReference>
<dbReference type="KEGG" id="fmr:Fuma_00672"/>
<evidence type="ECO:0000256" key="6">
    <source>
        <dbReference type="ARBA" id="ARBA00023012"/>
    </source>
</evidence>
<evidence type="ECO:0000313" key="9">
    <source>
        <dbReference type="EMBL" id="APZ91086.1"/>
    </source>
</evidence>
<dbReference type="Pfam" id="PF02518">
    <property type="entry name" value="HATPase_c"/>
    <property type="match status" value="1"/>
</dbReference>
<accession>A0A1P8WAJ1</accession>
<dbReference type="CDD" id="cd00075">
    <property type="entry name" value="HATPase"/>
    <property type="match status" value="1"/>
</dbReference>
<name>A0A1P8WAJ1_9PLAN</name>
<dbReference type="AlphaFoldDB" id="A0A1P8WAJ1"/>
<keyword evidence="5 9" id="KW-0418">Kinase</keyword>
<evidence type="ECO:0000256" key="1">
    <source>
        <dbReference type="ARBA" id="ARBA00000085"/>
    </source>
</evidence>
<evidence type="ECO:0000256" key="7">
    <source>
        <dbReference type="SAM" id="Phobius"/>
    </source>
</evidence>